<protein>
    <submittedName>
        <fullName evidence="2">Uncharacterized protein</fullName>
    </submittedName>
</protein>
<dbReference type="EMBL" id="CAJNOI010003208">
    <property type="protein sequence ID" value="CAF1509425.1"/>
    <property type="molecule type" value="Genomic_DNA"/>
</dbReference>
<dbReference type="InterPro" id="IPR016024">
    <property type="entry name" value="ARM-type_fold"/>
</dbReference>
<dbReference type="Proteomes" id="UP000663877">
    <property type="component" value="Unassembled WGS sequence"/>
</dbReference>
<evidence type="ECO:0000313" key="2">
    <source>
        <dbReference type="EMBL" id="CAF1646889.1"/>
    </source>
</evidence>
<evidence type="ECO:0000313" key="1">
    <source>
        <dbReference type="EMBL" id="CAF1509425.1"/>
    </source>
</evidence>
<keyword evidence="3" id="KW-1185">Reference proteome</keyword>
<dbReference type="AlphaFoldDB" id="A0A816E997"/>
<reference evidence="2" key="1">
    <citation type="submission" date="2021-02" db="EMBL/GenBank/DDBJ databases">
        <authorList>
            <person name="Nowell W R."/>
        </authorList>
    </citation>
    <scope>NUCLEOTIDE SEQUENCE</scope>
</reference>
<dbReference type="Gene3D" id="1.25.10.10">
    <property type="entry name" value="Leucine-rich Repeat Variant"/>
    <property type="match status" value="1"/>
</dbReference>
<comment type="caution">
    <text evidence="2">The sequence shown here is derived from an EMBL/GenBank/DDBJ whole genome shotgun (WGS) entry which is preliminary data.</text>
</comment>
<dbReference type="InterPro" id="IPR011989">
    <property type="entry name" value="ARM-like"/>
</dbReference>
<proteinExistence type="predicted"/>
<dbReference type="EMBL" id="CAJNOM010003556">
    <property type="protein sequence ID" value="CAF1646889.1"/>
    <property type="molecule type" value="Genomic_DNA"/>
</dbReference>
<organism evidence="2 3">
    <name type="scientific">Adineta steineri</name>
    <dbReference type="NCBI Taxonomy" id="433720"/>
    <lineage>
        <taxon>Eukaryota</taxon>
        <taxon>Metazoa</taxon>
        <taxon>Spiralia</taxon>
        <taxon>Gnathifera</taxon>
        <taxon>Rotifera</taxon>
        <taxon>Eurotatoria</taxon>
        <taxon>Bdelloidea</taxon>
        <taxon>Adinetida</taxon>
        <taxon>Adinetidae</taxon>
        <taxon>Adineta</taxon>
    </lineage>
</organism>
<name>A0A816E997_9BILA</name>
<gene>
    <name evidence="1" type="ORF">BJG266_LOCUS43635</name>
    <name evidence="2" type="ORF">QVE165_LOCUS60570</name>
</gene>
<dbReference type="Proteomes" id="UP000663832">
    <property type="component" value="Unassembled WGS sequence"/>
</dbReference>
<evidence type="ECO:0000313" key="3">
    <source>
        <dbReference type="Proteomes" id="UP000663832"/>
    </source>
</evidence>
<sequence>MKTISNLIPMLLQMTDIQNDEIQLNVYRCLGKIMIETDIKTMANPQKVASMYIDYINNTMNDFNKTERFISLLQSLVNFVQHDQVKIQLIKQSALPLLIKCVIEIRFDSINVQQIALEILALALNNNALETLKQNQIVINHIQILSNNSNSTIISLPRAAETLLWKLEKEEKSINKSIISNKYK</sequence>
<accession>A0A816E997</accession>
<dbReference type="SUPFAM" id="SSF48371">
    <property type="entry name" value="ARM repeat"/>
    <property type="match status" value="1"/>
</dbReference>
<dbReference type="OrthoDB" id="10164219at2759"/>